<dbReference type="Proteomes" id="UP000265520">
    <property type="component" value="Unassembled WGS sequence"/>
</dbReference>
<keyword evidence="2" id="KW-1185">Reference proteome</keyword>
<organism evidence="1 2">
    <name type="scientific">Trifolium medium</name>
    <dbReference type="NCBI Taxonomy" id="97028"/>
    <lineage>
        <taxon>Eukaryota</taxon>
        <taxon>Viridiplantae</taxon>
        <taxon>Streptophyta</taxon>
        <taxon>Embryophyta</taxon>
        <taxon>Tracheophyta</taxon>
        <taxon>Spermatophyta</taxon>
        <taxon>Magnoliopsida</taxon>
        <taxon>eudicotyledons</taxon>
        <taxon>Gunneridae</taxon>
        <taxon>Pentapetalae</taxon>
        <taxon>rosids</taxon>
        <taxon>fabids</taxon>
        <taxon>Fabales</taxon>
        <taxon>Fabaceae</taxon>
        <taxon>Papilionoideae</taxon>
        <taxon>50 kb inversion clade</taxon>
        <taxon>NPAAA clade</taxon>
        <taxon>Hologalegina</taxon>
        <taxon>IRL clade</taxon>
        <taxon>Trifolieae</taxon>
        <taxon>Trifolium</taxon>
    </lineage>
</organism>
<evidence type="ECO:0000313" key="1">
    <source>
        <dbReference type="EMBL" id="MCI29141.1"/>
    </source>
</evidence>
<evidence type="ECO:0000313" key="2">
    <source>
        <dbReference type="Proteomes" id="UP000265520"/>
    </source>
</evidence>
<proteinExistence type="predicted"/>
<sequence>MESKEMKMGEEMKLEVDLRFNGRKMMLL</sequence>
<feature type="non-terminal residue" evidence="1">
    <location>
        <position position="28"/>
    </location>
</feature>
<dbReference type="AlphaFoldDB" id="A0A392QXR3"/>
<name>A0A392QXR3_9FABA</name>
<dbReference type="EMBL" id="LXQA010170548">
    <property type="protein sequence ID" value="MCI29141.1"/>
    <property type="molecule type" value="Genomic_DNA"/>
</dbReference>
<protein>
    <submittedName>
        <fullName evidence="1">Uncharacterized protein</fullName>
    </submittedName>
</protein>
<reference evidence="1 2" key="1">
    <citation type="journal article" date="2018" name="Front. Plant Sci.">
        <title>Red Clover (Trifolium pratense) and Zigzag Clover (T. medium) - A Picture of Genomic Similarities and Differences.</title>
        <authorList>
            <person name="Dluhosova J."/>
            <person name="Istvanek J."/>
            <person name="Nedelnik J."/>
            <person name="Repkova J."/>
        </authorList>
    </citation>
    <scope>NUCLEOTIDE SEQUENCE [LARGE SCALE GENOMIC DNA]</scope>
    <source>
        <strain evidence="2">cv. 10/8</strain>
        <tissue evidence="1">Leaf</tissue>
    </source>
</reference>
<comment type="caution">
    <text evidence="1">The sequence shown here is derived from an EMBL/GenBank/DDBJ whole genome shotgun (WGS) entry which is preliminary data.</text>
</comment>
<accession>A0A392QXR3</accession>